<dbReference type="InterPro" id="IPR013783">
    <property type="entry name" value="Ig-like_fold"/>
</dbReference>
<reference evidence="6 7" key="1">
    <citation type="submission" date="2017-12" db="EMBL/GenBank/DDBJ databases">
        <title>Phylogenetic diversity of female urinary microbiome.</title>
        <authorList>
            <person name="Thomas-White K."/>
            <person name="Wolfe A.J."/>
        </authorList>
    </citation>
    <scope>NUCLEOTIDE SEQUENCE [LARGE SCALE GENOMIC DNA]</scope>
    <source>
        <strain evidence="6 7">UMB0018</strain>
    </source>
</reference>
<feature type="compositionally biased region" description="Basic and acidic residues" evidence="4">
    <location>
        <begin position="384"/>
        <end position="399"/>
    </location>
</feature>
<dbReference type="EMBL" id="PKKM01000002">
    <property type="protein sequence ID" value="PKY65240.1"/>
    <property type="molecule type" value="Genomic_DNA"/>
</dbReference>
<feature type="compositionally biased region" description="Polar residues" evidence="4">
    <location>
        <begin position="1651"/>
        <end position="1664"/>
    </location>
</feature>
<name>A0A2I1I282_9ACTO</name>
<feature type="region of interest" description="Disordered" evidence="4">
    <location>
        <begin position="372"/>
        <end position="423"/>
    </location>
</feature>
<feature type="domain" description="Fibronectin type-III" evidence="5">
    <location>
        <begin position="1463"/>
        <end position="1549"/>
    </location>
</feature>
<evidence type="ECO:0000256" key="2">
    <source>
        <dbReference type="ARBA" id="ARBA00023319"/>
    </source>
</evidence>
<dbReference type="NCBIfam" id="NF012211">
    <property type="entry name" value="tand_rpt_95"/>
    <property type="match status" value="1"/>
</dbReference>
<dbReference type="GO" id="GO:0000272">
    <property type="term" value="P:polysaccharide catabolic process"/>
    <property type="evidence" value="ECO:0007669"/>
    <property type="project" value="UniProtKB-KW"/>
</dbReference>
<evidence type="ECO:0000259" key="5">
    <source>
        <dbReference type="PROSITE" id="PS50853"/>
    </source>
</evidence>
<evidence type="ECO:0000313" key="6">
    <source>
        <dbReference type="EMBL" id="PKY65240.1"/>
    </source>
</evidence>
<gene>
    <name evidence="6" type="ORF">CYJ22_01805</name>
</gene>
<feature type="domain" description="Fibronectin type-III" evidence="5">
    <location>
        <begin position="1550"/>
        <end position="1648"/>
    </location>
</feature>
<dbReference type="PANTHER" id="PTHR14340">
    <property type="entry name" value="MICROFIBRIL-ASSOCIATED GLYCOPROTEIN 3"/>
    <property type="match status" value="1"/>
</dbReference>
<comment type="caution">
    <text evidence="6">The sequence shown here is derived from an EMBL/GenBank/DDBJ whole genome shotgun (WGS) entry which is preliminary data.</text>
</comment>
<evidence type="ECO:0000256" key="3">
    <source>
        <dbReference type="ARBA" id="ARBA00023326"/>
    </source>
</evidence>
<dbReference type="Gene3D" id="2.60.40.10">
    <property type="entry name" value="Immunoglobulins"/>
    <property type="match status" value="3"/>
</dbReference>
<dbReference type="Pfam" id="PF17963">
    <property type="entry name" value="Big_9"/>
    <property type="match status" value="8"/>
</dbReference>
<keyword evidence="3" id="KW-0119">Carbohydrate metabolism</keyword>
<dbReference type="GO" id="GO:0016798">
    <property type="term" value="F:hydrolase activity, acting on glycosyl bonds"/>
    <property type="evidence" value="ECO:0007669"/>
    <property type="project" value="UniProtKB-KW"/>
</dbReference>
<dbReference type="InterPro" id="IPR003961">
    <property type="entry name" value="FN3_dom"/>
</dbReference>
<dbReference type="InterPro" id="IPR036116">
    <property type="entry name" value="FN3_sf"/>
</dbReference>
<dbReference type="Pfam" id="PF00041">
    <property type="entry name" value="fn3"/>
    <property type="match status" value="3"/>
</dbReference>
<feature type="domain" description="Fibronectin type-III" evidence="5">
    <location>
        <begin position="1839"/>
        <end position="1927"/>
    </location>
</feature>
<feature type="region of interest" description="Disordered" evidence="4">
    <location>
        <begin position="1095"/>
        <end position="1120"/>
    </location>
</feature>
<accession>A0A2I1I282</accession>
<evidence type="ECO:0000256" key="4">
    <source>
        <dbReference type="SAM" id="MobiDB-lite"/>
    </source>
</evidence>
<evidence type="ECO:0000256" key="1">
    <source>
        <dbReference type="ARBA" id="ARBA00023295"/>
    </source>
</evidence>
<proteinExistence type="predicted"/>
<sequence>MNKARQSRNTWSKRMPAIAVLVVSAMLCVLAVVYRGVEVTQVSVDDGGIWVTNQDRKLLGHLNYDSLMLDGTVSVKSASFDIGQAGGDVTLGETVTRTVSPVKPTSFSIGQAVTLPEGATQVQGGSVLAVLDPAAGLLWVGNAGEPASISFAAEDAVAKDLSDGVVTVSRTGTVFAYSAGSSSLVTVVKEGQTWRAKTTTIKDFQPAGPLTITAVGDKPVIYDQSGNTLVLPGGKLRNLVEEHVTGAVLQDPGDEAASVLLATDSELVAVSLNGKSVERQPASDAGTKGNPAAPVFHNGCSYGAWAGSGAFVRTCTDKSRNQAQTVPTLAEATSAVFRTNRTRIVLNDVSTGTLWLPDKNMVLVNNWDQIPTEEQEEEDTPTPDQREQVSEPEHNDKNTPPEAVDDDFGIRPGRSTLLPVLDNDSDDDGDVLTARAVTNPEFGTVVRTRGGRALQITEVPENLTSGSTSFTYEASDGLAGATATVRVTIHPWTQNEGPRQVKRPVVKVGANAQVEYNLLSDWIDPDGDQFFLKSVVAPEGIAAQFTEDGTVQIRDLGSGAGTKVLSVTLSDGHAETTGELQVSVQEAGNVPPVARADFYVARVGEALAIDPIANDTDPNGDAISLVAAGTPPAGTSVSADLSRGILTFTGSVPGSFQFTYTVSDGPSTTVGVIRVDVVDDDTHALPIAEDDLAVLPSGGASLIAPLANDTDPSGGVLVVQSIDVPASSGLEVTLIERHLLRITAPGGLSDVTSFTYTVSNGAGSATAQVSVIPTDAQSEETPPEATPDTAKVRADDIGSVSVLSNDRSPIGLSLNLDPDVTVLSGSELGTVFVTGNQVRLAAGSEAGVVRVAYTVVDSVGNRATSTVTFEVVAASAANSAPIPKALSAWAVQGQMTRIPVPLTGIDPDGDSVALVGIDQPPAKGSVVLGTEWLEYTPSDDATGTDTFSYIVEDRLGVQGRARVRVGIAPPGSQNHNPTAVPDSVTVRPGREVSINVLSNDLDADGDALTVDTDPATVTVSDESATVTMAEDTVTVKAPASNGVFVVAYQIQDGRGGRAQGQLTVTVDAEAPLRAPIARDDVVSVADLPSDSKPVSVPVLVNDEDPDGTTGALTISSDGSGVSVSGQNLSISPDARRRLVVYTVTDPDGLKASAVVTVPGTDLLAPRLDMTRIPVAMRAGSALTLDINDYVLVRDNSRSPVITDSATVKASGGIDSATLQDSSHIVLTAPDTASGRASVSFTVRDGSVDDESALSSTLTIPITIQPARNLPPRLTPTPILVGQGENVKVDLTQMVDDPDDQAKSSFDYRVVKVPGGIDVSLDGYTLTVAGKKDQPKGPVGAITVSVDDGSGAVNADIPVTIVKSSKPLVTTTDARIKVSAGQTATVNLSEYTTNPFPDPLVVLDASVHVGQGTAAGDGNVLTVSPKAGFHGDMIVVYRVMDATNDPDRVVQGRVVVKVLDRPDAPQKVTATATGPGSAFVSFPEPAANGGTISGYTIIDSVSGKPERTTNPGMEVTGLQNGVEHSFTVIAHNEAGDSDPSAPSAPAYVDAVPDQMAAPTVEGTDGGLIVSWTPATTRGSAVHTYTIFVAPQAGGQPIPHSVAAGTENTTTIRGLQNGAIYLVSIQAQNGAKSPSPVSNPTQGSPHGPPSIPGNVSASTSAMAPDASTATVTVSWTPGQSNGSGWGRAEVTVNNKEPVTAKATDLSVNVSGVPADTDVPVKVVLYNADGDKSDPATTTVNVATVPVEIAAPTLSGIGEEGKVRVDGLVRVPGRGFDASRLTLRYASSRDACATGTPVENGDTLTVTGWEQQTFYFCQTGVGVSSPNAASPPVAAVGQATGVPSNVDVRLTGVNSTSVTVEWDPVGANPAVTEIRVSLGGETKTMTRDMTSATFSDLAQGTRYQATVTAVNSQGPRTMAKHPETFTKLDVSAQWVETCSGEERGFSAGSCHTFSLSAPGWSGSSSNHVCTVRNEKTGGTETVHIDGAGPFQTRAITLAGSEDEFRQRGPYLLECHPE</sequence>
<dbReference type="SMART" id="SM00060">
    <property type="entry name" value="FN3"/>
    <property type="match status" value="4"/>
</dbReference>
<dbReference type="PANTHER" id="PTHR14340:SF11">
    <property type="entry name" value="IG-LIKE DOMAIN-CONTAINING PROTEIN"/>
    <property type="match status" value="1"/>
</dbReference>
<keyword evidence="1" id="KW-0378">Hydrolase</keyword>
<protein>
    <recommendedName>
        <fullName evidence="5">Fibronectin type-III domain-containing protein</fullName>
    </recommendedName>
</protein>
<dbReference type="SUPFAM" id="SSF49265">
    <property type="entry name" value="Fibronectin type III"/>
    <property type="match status" value="2"/>
</dbReference>
<keyword evidence="1" id="KW-0326">Glycosidase</keyword>
<dbReference type="Proteomes" id="UP000234198">
    <property type="component" value="Unassembled WGS sequence"/>
</dbReference>
<feature type="compositionally biased region" description="Polar residues" evidence="4">
    <location>
        <begin position="1628"/>
        <end position="1642"/>
    </location>
</feature>
<evidence type="ECO:0000313" key="7">
    <source>
        <dbReference type="Proteomes" id="UP000234198"/>
    </source>
</evidence>
<organism evidence="6 7">
    <name type="scientific">Schaalia odontolytica</name>
    <dbReference type="NCBI Taxonomy" id="1660"/>
    <lineage>
        <taxon>Bacteria</taxon>
        <taxon>Bacillati</taxon>
        <taxon>Actinomycetota</taxon>
        <taxon>Actinomycetes</taxon>
        <taxon>Actinomycetales</taxon>
        <taxon>Actinomycetaceae</taxon>
        <taxon>Schaalia</taxon>
    </lineage>
</organism>
<dbReference type="PROSITE" id="PS50853">
    <property type="entry name" value="FN3"/>
    <property type="match status" value="4"/>
</dbReference>
<feature type="compositionally biased region" description="Acidic residues" evidence="4">
    <location>
        <begin position="372"/>
        <end position="381"/>
    </location>
</feature>
<feature type="domain" description="Fibronectin type-III" evidence="5">
    <location>
        <begin position="1649"/>
        <end position="1744"/>
    </location>
</feature>
<keyword evidence="2" id="KW-0393">Immunoglobulin domain</keyword>
<dbReference type="Gene3D" id="2.60.40.2810">
    <property type="match status" value="2"/>
</dbReference>
<dbReference type="CDD" id="cd00063">
    <property type="entry name" value="FN3"/>
    <property type="match status" value="3"/>
</dbReference>
<keyword evidence="3" id="KW-0624">Polysaccharide degradation</keyword>
<dbReference type="RefSeq" id="WP_101600632.1">
    <property type="nucleotide sequence ID" value="NZ_PKKM01000002.1"/>
</dbReference>
<feature type="region of interest" description="Disordered" evidence="4">
    <location>
        <begin position="1628"/>
        <end position="1664"/>
    </location>
</feature>